<gene>
    <name evidence="1" type="primary">nsrR</name>
    <name evidence="1" type="ORF">MOTE_15500</name>
</gene>
<protein>
    <submittedName>
        <fullName evidence="1">HTH-type transcriptional repressor NsrR</fullName>
    </submittedName>
</protein>
<comment type="caution">
    <text evidence="1">The sequence shown here is derived from an EMBL/GenBank/DDBJ whole genome shotgun (WGS) entry which is preliminary data.</text>
</comment>
<dbReference type="OrthoDB" id="9808360at2"/>
<sequence>MRLSQATDYAFRAVHYLSSLPRGQVVEARLMAEELKVPVRFLLKILRLLTRAGITESYQGLNGGYALARSPGDITMLDVIEAVEGPVRINRCLIAPEECNRRAASYCSVHHALSSIQQSLIEEFRKHNFADLGK</sequence>
<dbReference type="NCBIfam" id="TIGR00738">
    <property type="entry name" value="rrf2_super"/>
    <property type="match status" value="1"/>
</dbReference>
<dbReference type="SUPFAM" id="SSF46785">
    <property type="entry name" value="Winged helix' DNA-binding domain"/>
    <property type="match status" value="1"/>
</dbReference>
<dbReference type="PROSITE" id="PS01332">
    <property type="entry name" value="HTH_RRF2_1"/>
    <property type="match status" value="1"/>
</dbReference>
<dbReference type="EMBL" id="MDDC01000010">
    <property type="protein sequence ID" value="OIQ59133.1"/>
    <property type="molecule type" value="Genomic_DNA"/>
</dbReference>
<dbReference type="AlphaFoldDB" id="A0A1J5P5G3"/>
<organism evidence="1 2">
    <name type="scientific">Neomoorella thermoacetica</name>
    <name type="common">Clostridium thermoaceticum</name>
    <dbReference type="NCBI Taxonomy" id="1525"/>
    <lineage>
        <taxon>Bacteria</taxon>
        <taxon>Bacillati</taxon>
        <taxon>Bacillota</taxon>
        <taxon>Clostridia</taxon>
        <taxon>Neomoorellales</taxon>
        <taxon>Neomoorellaceae</taxon>
        <taxon>Neomoorella</taxon>
    </lineage>
</organism>
<dbReference type="PROSITE" id="PS51197">
    <property type="entry name" value="HTH_RRF2_2"/>
    <property type="match status" value="1"/>
</dbReference>
<dbReference type="InterPro" id="IPR036388">
    <property type="entry name" value="WH-like_DNA-bd_sf"/>
</dbReference>
<dbReference type="InterPro" id="IPR000944">
    <property type="entry name" value="Tscrpt_reg_Rrf2"/>
</dbReference>
<dbReference type="InterPro" id="IPR030489">
    <property type="entry name" value="TR_Rrf2-type_CS"/>
</dbReference>
<evidence type="ECO:0000313" key="1">
    <source>
        <dbReference type="EMBL" id="OIQ59133.1"/>
    </source>
</evidence>
<accession>A0A1J5P5G3</accession>
<dbReference type="GO" id="GO:0003700">
    <property type="term" value="F:DNA-binding transcription factor activity"/>
    <property type="evidence" value="ECO:0007669"/>
    <property type="project" value="TreeGrafter"/>
</dbReference>
<dbReference type="Proteomes" id="UP000182811">
    <property type="component" value="Unassembled WGS sequence"/>
</dbReference>
<dbReference type="Pfam" id="PF02082">
    <property type="entry name" value="Rrf2"/>
    <property type="match status" value="1"/>
</dbReference>
<reference evidence="1 2" key="1">
    <citation type="submission" date="2016-08" db="EMBL/GenBank/DDBJ databases">
        <title>Genome-based comparison of Moorella thermoacetic strains.</title>
        <authorList>
            <person name="Poehlein A."/>
            <person name="Bengelsdorf F.R."/>
            <person name="Esser C."/>
            <person name="Duerre P."/>
            <person name="Daniel R."/>
        </authorList>
    </citation>
    <scope>NUCLEOTIDE SEQUENCE [LARGE SCALE GENOMIC DNA]</scope>
    <source>
        <strain evidence="1 2">DSM 21394</strain>
    </source>
</reference>
<dbReference type="Gene3D" id="1.10.10.10">
    <property type="entry name" value="Winged helix-like DNA-binding domain superfamily/Winged helix DNA-binding domain"/>
    <property type="match status" value="1"/>
</dbReference>
<dbReference type="GO" id="GO:0005829">
    <property type="term" value="C:cytosol"/>
    <property type="evidence" value="ECO:0007669"/>
    <property type="project" value="TreeGrafter"/>
</dbReference>
<name>A0A1J5P5G3_NEOTH</name>
<dbReference type="PANTHER" id="PTHR33221:SF2">
    <property type="entry name" value="TRANSCRIPTIONAL REGULATOR"/>
    <property type="match status" value="1"/>
</dbReference>
<proteinExistence type="predicted"/>
<dbReference type="PANTHER" id="PTHR33221">
    <property type="entry name" value="WINGED HELIX-TURN-HELIX TRANSCRIPTIONAL REGULATOR, RRF2 FAMILY"/>
    <property type="match status" value="1"/>
</dbReference>
<dbReference type="InterPro" id="IPR036390">
    <property type="entry name" value="WH_DNA-bd_sf"/>
</dbReference>
<evidence type="ECO:0000313" key="2">
    <source>
        <dbReference type="Proteomes" id="UP000182811"/>
    </source>
</evidence>